<dbReference type="OrthoDB" id="2269034at2759"/>
<gene>
    <name evidence="2" type="ORF">DFP72DRAFT_572518</name>
</gene>
<reference evidence="2 3" key="1">
    <citation type="submission" date="2020-07" db="EMBL/GenBank/DDBJ databases">
        <title>Comparative genomics of pyrophilous fungi reveals a link between fire events and developmental genes.</title>
        <authorList>
            <consortium name="DOE Joint Genome Institute"/>
            <person name="Steindorff A.S."/>
            <person name="Carver A."/>
            <person name="Calhoun S."/>
            <person name="Stillman K."/>
            <person name="Liu H."/>
            <person name="Lipzen A."/>
            <person name="Pangilinan J."/>
            <person name="Labutti K."/>
            <person name="Bruns T.D."/>
            <person name="Grigoriev I.V."/>
        </authorList>
    </citation>
    <scope>NUCLEOTIDE SEQUENCE [LARGE SCALE GENOMIC DNA]</scope>
    <source>
        <strain evidence="2 3">CBS 144469</strain>
    </source>
</reference>
<keyword evidence="3" id="KW-1185">Reference proteome</keyword>
<dbReference type="Gene3D" id="1.20.1280.50">
    <property type="match status" value="1"/>
</dbReference>
<organism evidence="2 3">
    <name type="scientific">Ephemerocybe angulata</name>
    <dbReference type="NCBI Taxonomy" id="980116"/>
    <lineage>
        <taxon>Eukaryota</taxon>
        <taxon>Fungi</taxon>
        <taxon>Dikarya</taxon>
        <taxon>Basidiomycota</taxon>
        <taxon>Agaricomycotina</taxon>
        <taxon>Agaricomycetes</taxon>
        <taxon>Agaricomycetidae</taxon>
        <taxon>Agaricales</taxon>
        <taxon>Agaricineae</taxon>
        <taxon>Psathyrellaceae</taxon>
        <taxon>Ephemerocybe</taxon>
    </lineage>
</organism>
<feature type="coiled-coil region" evidence="1">
    <location>
        <begin position="105"/>
        <end position="132"/>
    </location>
</feature>
<sequence>MCISPLFLEVEQVFFSIENMEVSYHQMSHWGNNAVSQRLLYLRSIYSLPSNRYKNLLSTRQPNLLSSKTPSIDHPPPLLHAQLIRMELAVDHLVSSNVAPSALEAASAKQAIQDLEQKADHHRLQLESVQAKLHQHTPFSCPLRRIPFVKESSDGSLEQKAAYHQFHLKSIAAKLDQYKLILSPIRRIPPEVLGEIFLRVPETSIYGGQNQKTLATISLVCTTWRDAAILTTELWSILEIDPTTGQTVPYDAAATWLSRAGSVPKMLCLYAKQRCRPPNDKESLNHDGCCGDECQCGYSDPLLADLLLRGPSLNNLVLGFYSPRCFQHLLESLCATNAPIESATWNSIKEFTFHCRCFDDSWVKVSPSFQFLPTSLGHLHLYLPRLYNSPDELEPLNIPTSILERLVHFQVTNGGLLGTRLLEDVQHCVKLERLQLDSGGYGFEWSVPDPSMESLAANGLFLPNLTALELRQLSSFDLPVLQYLKMPKIAEITLTLGPEENNDYDYEEGAAEGIHSNEARYLALFLGAQGTLRSLTIEGPDFLDNSLFNILGDLQSLHTLVLKSCWIENDPFGTLLQSPAPRYLPKLKELRLLRHRGLDLLDQHRLWSLGSHRSIQIQIS</sequence>
<dbReference type="SUPFAM" id="SSF52047">
    <property type="entry name" value="RNI-like"/>
    <property type="match status" value="1"/>
</dbReference>
<name>A0A8H6HMI2_9AGAR</name>
<dbReference type="Proteomes" id="UP000521943">
    <property type="component" value="Unassembled WGS sequence"/>
</dbReference>
<evidence type="ECO:0000256" key="1">
    <source>
        <dbReference type="SAM" id="Coils"/>
    </source>
</evidence>
<protein>
    <recommendedName>
        <fullName evidence="4">F-box domain-containing protein</fullName>
    </recommendedName>
</protein>
<dbReference type="AlphaFoldDB" id="A0A8H6HMI2"/>
<evidence type="ECO:0008006" key="4">
    <source>
        <dbReference type="Google" id="ProtNLM"/>
    </source>
</evidence>
<accession>A0A8H6HMI2</accession>
<dbReference type="EMBL" id="JACGCI010000070">
    <property type="protein sequence ID" value="KAF6748508.1"/>
    <property type="molecule type" value="Genomic_DNA"/>
</dbReference>
<dbReference type="InterPro" id="IPR032675">
    <property type="entry name" value="LRR_dom_sf"/>
</dbReference>
<evidence type="ECO:0000313" key="2">
    <source>
        <dbReference type="EMBL" id="KAF6748508.1"/>
    </source>
</evidence>
<keyword evidence="1" id="KW-0175">Coiled coil</keyword>
<proteinExistence type="predicted"/>
<dbReference type="Gene3D" id="3.80.10.10">
    <property type="entry name" value="Ribonuclease Inhibitor"/>
    <property type="match status" value="1"/>
</dbReference>
<comment type="caution">
    <text evidence="2">The sequence shown here is derived from an EMBL/GenBank/DDBJ whole genome shotgun (WGS) entry which is preliminary data.</text>
</comment>
<evidence type="ECO:0000313" key="3">
    <source>
        <dbReference type="Proteomes" id="UP000521943"/>
    </source>
</evidence>